<proteinExistence type="predicted"/>
<sequence length="18" mass="2416">MIFWKKKKKERMNKFLFL</sequence>
<dbReference type="EMBL" id="GGEC01022028">
    <property type="protein sequence ID" value="MBX02512.1"/>
    <property type="molecule type" value="Transcribed_RNA"/>
</dbReference>
<dbReference type="AlphaFoldDB" id="A0A2P2KA09"/>
<protein>
    <submittedName>
        <fullName evidence="1">Uncharacterized protein</fullName>
    </submittedName>
</protein>
<organism evidence="1">
    <name type="scientific">Rhizophora mucronata</name>
    <name type="common">Asiatic mangrove</name>
    <dbReference type="NCBI Taxonomy" id="61149"/>
    <lineage>
        <taxon>Eukaryota</taxon>
        <taxon>Viridiplantae</taxon>
        <taxon>Streptophyta</taxon>
        <taxon>Embryophyta</taxon>
        <taxon>Tracheophyta</taxon>
        <taxon>Spermatophyta</taxon>
        <taxon>Magnoliopsida</taxon>
        <taxon>eudicotyledons</taxon>
        <taxon>Gunneridae</taxon>
        <taxon>Pentapetalae</taxon>
        <taxon>rosids</taxon>
        <taxon>fabids</taxon>
        <taxon>Malpighiales</taxon>
        <taxon>Rhizophoraceae</taxon>
        <taxon>Rhizophora</taxon>
    </lineage>
</organism>
<name>A0A2P2KA09_RHIMU</name>
<accession>A0A2P2KA09</accession>
<evidence type="ECO:0000313" key="1">
    <source>
        <dbReference type="EMBL" id="MBX02512.1"/>
    </source>
</evidence>
<reference evidence="1" key="1">
    <citation type="submission" date="2018-02" db="EMBL/GenBank/DDBJ databases">
        <title>Rhizophora mucronata_Transcriptome.</title>
        <authorList>
            <person name="Meera S.P."/>
            <person name="Sreeshan A."/>
            <person name="Augustine A."/>
        </authorList>
    </citation>
    <scope>NUCLEOTIDE SEQUENCE</scope>
    <source>
        <tissue evidence="1">Leaf</tissue>
    </source>
</reference>